<accession>A0A2K0TD99</accession>
<name>A0A2K0TD99_9HYPO</name>
<feature type="domain" description="AB hydrolase-1" evidence="2">
    <location>
        <begin position="124"/>
        <end position="250"/>
    </location>
</feature>
<evidence type="ECO:0000256" key="1">
    <source>
        <dbReference type="SAM" id="SignalP"/>
    </source>
</evidence>
<gene>
    <name evidence="3" type="ORF">TGAMA5MH_04473</name>
</gene>
<proteinExistence type="predicted"/>
<feature type="chain" id="PRO_5014352759" description="AB hydrolase-1 domain-containing protein" evidence="1">
    <location>
        <begin position="18"/>
        <end position="389"/>
    </location>
</feature>
<sequence length="389" mass="41804">MLYPTILTLAVAGLAAARPLADHVPTGPTCFPITFYVDASAQNVVITNPPSEHNATAIYDFMLSTVSTGSQAISGTKTVSGGFVIEGTYCIPPPTVKDVGALQFLVHGVTYNKTVWAGLGISERYSWHGYATSAGYHTLAIDSLGHGQDPQHPDPLNVVQGPLHVEIMHQIISRIRGGLVEELFHARKTIIYVGHSYGSGLGNLLSVKHPEDIDAYVLTGFSATLTPPSSFFSDLFSAADVLDRFENYPLGYLTGRTIDGRKAVFYAGSYDHSIVPRDFAGRDIVSVEEFFSPGLFTVASNYTGPVFVATGDLDKFYCAGGPLQCQKILDSTKAQNFPLSTNYGTYMAPNTGHCLSLHYSVAETAAAINAWLTNVLESLSRAGHRSPQS</sequence>
<reference evidence="3 4" key="1">
    <citation type="submission" date="2017-02" db="EMBL/GenBank/DDBJ databases">
        <title>Genomes of Trichoderma spp. with biocontrol activity.</title>
        <authorList>
            <person name="Gardiner D."/>
            <person name="Kazan K."/>
            <person name="Vos C."/>
            <person name="Harvey P."/>
        </authorList>
    </citation>
    <scope>NUCLEOTIDE SEQUENCE [LARGE SCALE GENOMIC DNA]</scope>
    <source>
        <strain evidence="3 4">A5MH</strain>
    </source>
</reference>
<organism evidence="3 4">
    <name type="scientific">Trichoderma gamsii</name>
    <dbReference type="NCBI Taxonomy" id="398673"/>
    <lineage>
        <taxon>Eukaryota</taxon>
        <taxon>Fungi</taxon>
        <taxon>Dikarya</taxon>
        <taxon>Ascomycota</taxon>
        <taxon>Pezizomycotina</taxon>
        <taxon>Sordariomycetes</taxon>
        <taxon>Hypocreomycetidae</taxon>
        <taxon>Hypocreales</taxon>
        <taxon>Hypocreaceae</taxon>
        <taxon>Trichoderma</taxon>
    </lineage>
</organism>
<feature type="signal peptide" evidence="1">
    <location>
        <begin position="1"/>
        <end position="17"/>
    </location>
</feature>
<dbReference type="EMBL" id="MTYH01000037">
    <property type="protein sequence ID" value="PNP43501.1"/>
    <property type="molecule type" value="Genomic_DNA"/>
</dbReference>
<comment type="caution">
    <text evidence="3">The sequence shown here is derived from an EMBL/GenBank/DDBJ whole genome shotgun (WGS) entry which is preliminary data.</text>
</comment>
<dbReference type="SUPFAM" id="SSF53474">
    <property type="entry name" value="alpha/beta-Hydrolases"/>
    <property type="match status" value="1"/>
</dbReference>
<protein>
    <recommendedName>
        <fullName evidence="2">AB hydrolase-1 domain-containing protein</fullName>
    </recommendedName>
</protein>
<dbReference type="InterPro" id="IPR000073">
    <property type="entry name" value="AB_hydrolase_1"/>
</dbReference>
<dbReference type="InterPro" id="IPR029058">
    <property type="entry name" value="AB_hydrolase_fold"/>
</dbReference>
<dbReference type="OrthoDB" id="190201at2759"/>
<keyword evidence="1" id="KW-0732">Signal</keyword>
<evidence type="ECO:0000259" key="2">
    <source>
        <dbReference type="Pfam" id="PF00561"/>
    </source>
</evidence>
<evidence type="ECO:0000313" key="4">
    <source>
        <dbReference type="Proteomes" id="UP000236546"/>
    </source>
</evidence>
<evidence type="ECO:0000313" key="3">
    <source>
        <dbReference type="EMBL" id="PNP43501.1"/>
    </source>
</evidence>
<dbReference type="Pfam" id="PF00561">
    <property type="entry name" value="Abhydrolase_1"/>
    <property type="match status" value="1"/>
</dbReference>
<dbReference type="AlphaFoldDB" id="A0A2K0TD99"/>
<dbReference type="Gene3D" id="3.40.50.1820">
    <property type="entry name" value="alpha/beta hydrolase"/>
    <property type="match status" value="1"/>
</dbReference>
<dbReference type="Proteomes" id="UP000236546">
    <property type="component" value="Unassembled WGS sequence"/>
</dbReference>